<feature type="compositionally biased region" description="Basic residues" evidence="1">
    <location>
        <begin position="140"/>
        <end position="152"/>
    </location>
</feature>
<dbReference type="EMBL" id="LR862139">
    <property type="protein sequence ID" value="CAD1819515.1"/>
    <property type="molecule type" value="Genomic_DNA"/>
</dbReference>
<dbReference type="PANTHER" id="PTHR33052">
    <property type="entry name" value="DUF4228 DOMAIN PROTEIN-RELATED"/>
    <property type="match status" value="1"/>
</dbReference>
<feature type="region of interest" description="Disordered" evidence="1">
    <location>
        <begin position="135"/>
        <end position="164"/>
    </location>
</feature>
<name>A0A6V7NLQ4_ANACO</name>
<organism evidence="2">
    <name type="scientific">Ananas comosus var. bracteatus</name>
    <name type="common">red pineapple</name>
    <dbReference type="NCBI Taxonomy" id="296719"/>
    <lineage>
        <taxon>Eukaryota</taxon>
        <taxon>Viridiplantae</taxon>
        <taxon>Streptophyta</taxon>
        <taxon>Embryophyta</taxon>
        <taxon>Tracheophyta</taxon>
        <taxon>Spermatophyta</taxon>
        <taxon>Magnoliopsida</taxon>
        <taxon>Liliopsida</taxon>
        <taxon>Poales</taxon>
        <taxon>Bromeliaceae</taxon>
        <taxon>Bromelioideae</taxon>
        <taxon>Ananas</taxon>
    </lineage>
</organism>
<reference evidence="2" key="1">
    <citation type="submission" date="2020-07" db="EMBL/GenBank/DDBJ databases">
        <authorList>
            <person name="Lin J."/>
        </authorList>
    </citation>
    <scope>NUCLEOTIDE SEQUENCE</scope>
</reference>
<dbReference type="Pfam" id="PF14009">
    <property type="entry name" value="PADRE"/>
    <property type="match status" value="1"/>
</dbReference>
<protein>
    <submittedName>
        <fullName evidence="2">Uncharacterized protein</fullName>
    </submittedName>
</protein>
<dbReference type="InterPro" id="IPR025322">
    <property type="entry name" value="PADRE_dom"/>
</dbReference>
<sequence>MGACASRDSAEAAAAAATATAKVVLPGGGLREYAGPVRAAHVLRGERTCLFVCDADAMEIEGFVGELGDEEELLPGQIYFLLPRSMLKRPIRADEIAALAVRASEALLAAAAPRSGGRGRRRAVAPLVFAAAPEDEEKKKRMGGARKGSGRGRKFEPDLGAIPE</sequence>
<proteinExistence type="predicted"/>
<evidence type="ECO:0000313" key="2">
    <source>
        <dbReference type="EMBL" id="CAD1819515.1"/>
    </source>
</evidence>
<dbReference type="AlphaFoldDB" id="A0A6V7NLQ4"/>
<accession>A0A6V7NLQ4</accession>
<gene>
    <name evidence="2" type="ORF">CB5_LOCUS2726</name>
</gene>
<evidence type="ECO:0000256" key="1">
    <source>
        <dbReference type="SAM" id="MobiDB-lite"/>
    </source>
</evidence>